<organism evidence="2 3">
    <name type="scientific">Ancylostoma ceylanicum</name>
    <dbReference type="NCBI Taxonomy" id="53326"/>
    <lineage>
        <taxon>Eukaryota</taxon>
        <taxon>Metazoa</taxon>
        <taxon>Ecdysozoa</taxon>
        <taxon>Nematoda</taxon>
        <taxon>Chromadorea</taxon>
        <taxon>Rhabditida</taxon>
        <taxon>Rhabditina</taxon>
        <taxon>Rhabditomorpha</taxon>
        <taxon>Strongyloidea</taxon>
        <taxon>Ancylostomatidae</taxon>
        <taxon>Ancylostomatinae</taxon>
        <taxon>Ancylostoma</taxon>
    </lineage>
</organism>
<feature type="transmembrane region" description="Helical" evidence="1">
    <location>
        <begin position="25"/>
        <end position="45"/>
    </location>
</feature>
<proteinExistence type="predicted"/>
<evidence type="ECO:0000313" key="2">
    <source>
        <dbReference type="EMBL" id="EYB85207.1"/>
    </source>
</evidence>
<keyword evidence="1" id="KW-0812">Transmembrane</keyword>
<sequence length="119" mass="12820">MFYICDDIGGYVCDEIKGISSFPTFLLTAVMIVAPFFLGSLSLGAKDEGKKVLEIGLGGGSFNMALKKLKPECVPTYVLSDRIPKSVHSYRLAIVERSAVLESAGARNSVRKRLTGCQG</sequence>
<dbReference type="Proteomes" id="UP000024635">
    <property type="component" value="Unassembled WGS sequence"/>
</dbReference>
<accession>A0A016S4D1</accession>
<evidence type="ECO:0000313" key="3">
    <source>
        <dbReference type="Proteomes" id="UP000024635"/>
    </source>
</evidence>
<name>A0A016S4D1_9BILA</name>
<comment type="caution">
    <text evidence="2">The sequence shown here is derived from an EMBL/GenBank/DDBJ whole genome shotgun (WGS) entry which is preliminary data.</text>
</comment>
<dbReference type="AlphaFoldDB" id="A0A016S4D1"/>
<keyword evidence="3" id="KW-1185">Reference proteome</keyword>
<reference evidence="3" key="1">
    <citation type="journal article" date="2015" name="Nat. Genet.">
        <title>The genome and transcriptome of the zoonotic hookworm Ancylostoma ceylanicum identify infection-specific gene families.</title>
        <authorList>
            <person name="Schwarz E.M."/>
            <person name="Hu Y."/>
            <person name="Antoshechkin I."/>
            <person name="Miller M.M."/>
            <person name="Sternberg P.W."/>
            <person name="Aroian R.V."/>
        </authorList>
    </citation>
    <scope>NUCLEOTIDE SEQUENCE</scope>
    <source>
        <strain evidence="3">HY135</strain>
    </source>
</reference>
<dbReference type="EMBL" id="JARK01001639">
    <property type="protein sequence ID" value="EYB85207.1"/>
    <property type="molecule type" value="Genomic_DNA"/>
</dbReference>
<evidence type="ECO:0000256" key="1">
    <source>
        <dbReference type="SAM" id="Phobius"/>
    </source>
</evidence>
<keyword evidence="1" id="KW-1133">Transmembrane helix</keyword>
<gene>
    <name evidence="2" type="primary">Acey_s0303.g1910</name>
    <name evidence="2" type="ORF">Y032_0303g1910</name>
</gene>
<protein>
    <submittedName>
        <fullName evidence="2">Uncharacterized protein</fullName>
    </submittedName>
</protein>
<keyword evidence="1" id="KW-0472">Membrane</keyword>
<dbReference type="OrthoDB" id="5864370at2759"/>